<dbReference type="PROSITE" id="PS00133">
    <property type="entry name" value="CARBOXYPEPT_ZN_2"/>
    <property type="match status" value="1"/>
</dbReference>
<comment type="caution">
    <text evidence="12">The sequence shown here is derived from an EMBL/GenBank/DDBJ whole genome shotgun (WGS) entry which is preliminary data.</text>
</comment>
<evidence type="ECO:0000256" key="6">
    <source>
        <dbReference type="ARBA" id="ARBA00022833"/>
    </source>
</evidence>
<dbReference type="PANTHER" id="PTHR11705:SF143">
    <property type="entry name" value="SLL0236 PROTEIN"/>
    <property type="match status" value="1"/>
</dbReference>
<dbReference type="SMART" id="SM00631">
    <property type="entry name" value="Zn_pept"/>
    <property type="match status" value="1"/>
</dbReference>
<dbReference type="PANTHER" id="PTHR11705">
    <property type="entry name" value="PROTEASE FAMILY M14 CARBOXYPEPTIDASE A,B"/>
    <property type="match status" value="1"/>
</dbReference>
<dbReference type="Proteomes" id="UP001185069">
    <property type="component" value="Unassembled WGS sequence"/>
</dbReference>
<accession>A0ABU1JIE4</accession>
<evidence type="ECO:0000256" key="1">
    <source>
        <dbReference type="ARBA" id="ARBA00001947"/>
    </source>
</evidence>
<gene>
    <name evidence="12" type="ORF">JOE69_003384</name>
</gene>
<feature type="region of interest" description="Disordered" evidence="9">
    <location>
        <begin position="263"/>
        <end position="340"/>
    </location>
</feature>
<evidence type="ECO:0000256" key="3">
    <source>
        <dbReference type="ARBA" id="ARBA00022670"/>
    </source>
</evidence>
<protein>
    <recommendedName>
        <fullName evidence="11">Peptidase M14 domain-containing protein</fullName>
    </recommendedName>
</protein>
<evidence type="ECO:0000256" key="4">
    <source>
        <dbReference type="ARBA" id="ARBA00022723"/>
    </source>
</evidence>
<dbReference type="SUPFAM" id="SSF53187">
    <property type="entry name" value="Zn-dependent exopeptidases"/>
    <property type="match status" value="1"/>
</dbReference>
<feature type="signal peptide" evidence="10">
    <location>
        <begin position="1"/>
        <end position="26"/>
    </location>
</feature>
<feature type="compositionally biased region" description="Polar residues" evidence="9">
    <location>
        <begin position="293"/>
        <end position="312"/>
    </location>
</feature>
<dbReference type="InterPro" id="IPR057246">
    <property type="entry name" value="CARBOXYPEPT_ZN_1"/>
</dbReference>
<keyword evidence="5" id="KW-0378">Hydrolase</keyword>
<sequence length="594" mass="62289">MKKTRYGLLAAAVVMAVSGGTLGVSAAASPSAQNLDNVVQVIEFRTDGMDPAKAQSLLAGYDVDPGSANSGTIIGSHRVALDLAAKGIKVVKETPYGSDFTPVPGANARAAAAASPLPERVKNNSYETYFGGYKTIAAYQKLATDIASAYPEFAQYVDYGDSWQKTKGQGGHDLFALRITANANDGSDWKTNTNHKPRFVFSGQIHAREIIGSEFVSRFTADILNGYGTDPEATALLDSTEVWVVFGSNPDGIATVEKGLKTAATTSSGDGNPAANNTAWQRKNMDTDGYTGGSSDYTQSQPGIDLNRNWSTGWGGQGTSNDPSDQSYRGKGPLSEPESKQQADFFSQLFGKFTVTGNTPAPDSRQGTVLNLHSFSNLVIYPYAYDNTVIPPNIAAIKNLGFRQSFYNGFKTGAAGDVIYNAAGGDIDTIYQQNGIPAYTWEIGTSSQGGFFPAFSRTAGLYNQYRGGIFYAANAASAPYKTPAGPTVTSLTASRNSDKSVSINATGNDNAFGTNPSNRKPAAQNVTAAEYSVGKLPAAAGSGTALALSDGSANSTTESFNGTAGNVADGKQTIFVRAKDADGNWGPAKAVFVQ</sequence>
<evidence type="ECO:0000256" key="10">
    <source>
        <dbReference type="SAM" id="SignalP"/>
    </source>
</evidence>
<feature type="domain" description="Peptidase M14" evidence="11">
    <location>
        <begin position="132"/>
        <end position="476"/>
    </location>
</feature>
<evidence type="ECO:0000256" key="8">
    <source>
        <dbReference type="PROSITE-ProRule" id="PRU01379"/>
    </source>
</evidence>
<evidence type="ECO:0000259" key="11">
    <source>
        <dbReference type="PROSITE" id="PS52035"/>
    </source>
</evidence>
<evidence type="ECO:0000256" key="2">
    <source>
        <dbReference type="ARBA" id="ARBA00005988"/>
    </source>
</evidence>
<keyword evidence="4" id="KW-0479">Metal-binding</keyword>
<dbReference type="Pfam" id="PF00246">
    <property type="entry name" value="Peptidase_M14"/>
    <property type="match status" value="1"/>
</dbReference>
<comment type="similarity">
    <text evidence="2 8">Belongs to the peptidase M14 family.</text>
</comment>
<dbReference type="InterPro" id="IPR057247">
    <property type="entry name" value="CARBOXYPEPT_ZN_2"/>
</dbReference>
<proteinExistence type="inferred from homology"/>
<dbReference type="PROSITE" id="PS52035">
    <property type="entry name" value="PEPTIDASE_M14"/>
    <property type="match status" value="1"/>
</dbReference>
<keyword evidence="10" id="KW-0732">Signal</keyword>
<evidence type="ECO:0000256" key="7">
    <source>
        <dbReference type="ARBA" id="ARBA00023049"/>
    </source>
</evidence>
<feature type="chain" id="PRO_5045763361" description="Peptidase M14 domain-containing protein" evidence="10">
    <location>
        <begin position="27"/>
        <end position="594"/>
    </location>
</feature>
<evidence type="ECO:0000256" key="9">
    <source>
        <dbReference type="SAM" id="MobiDB-lite"/>
    </source>
</evidence>
<dbReference type="PRINTS" id="PR00765">
    <property type="entry name" value="CRBOXYPTASEA"/>
</dbReference>
<dbReference type="Gene3D" id="3.40.630.10">
    <property type="entry name" value="Zn peptidases"/>
    <property type="match status" value="1"/>
</dbReference>
<dbReference type="PROSITE" id="PS00132">
    <property type="entry name" value="CARBOXYPEPT_ZN_1"/>
    <property type="match status" value="1"/>
</dbReference>
<keyword evidence="6" id="KW-0862">Zinc</keyword>
<keyword evidence="13" id="KW-1185">Reference proteome</keyword>
<comment type="cofactor">
    <cofactor evidence="1">
        <name>Zn(2+)</name>
        <dbReference type="ChEBI" id="CHEBI:29105"/>
    </cofactor>
</comment>
<feature type="active site" description="Proton donor/acceptor" evidence="8">
    <location>
        <position position="442"/>
    </location>
</feature>
<evidence type="ECO:0000313" key="12">
    <source>
        <dbReference type="EMBL" id="MDR6271146.1"/>
    </source>
</evidence>
<evidence type="ECO:0000313" key="13">
    <source>
        <dbReference type="Proteomes" id="UP001185069"/>
    </source>
</evidence>
<evidence type="ECO:0000256" key="5">
    <source>
        <dbReference type="ARBA" id="ARBA00022801"/>
    </source>
</evidence>
<dbReference type="RefSeq" id="WP_309800763.1">
    <property type="nucleotide sequence ID" value="NZ_BAAAHY010000006.1"/>
</dbReference>
<keyword evidence="3" id="KW-0645">Protease</keyword>
<dbReference type="EMBL" id="JAVDQF010000001">
    <property type="protein sequence ID" value="MDR6271146.1"/>
    <property type="molecule type" value="Genomic_DNA"/>
</dbReference>
<feature type="compositionally biased region" description="Polar residues" evidence="9">
    <location>
        <begin position="263"/>
        <end position="281"/>
    </location>
</feature>
<dbReference type="InterPro" id="IPR000834">
    <property type="entry name" value="Peptidase_M14"/>
</dbReference>
<name>A0ABU1JIE4_9MICC</name>
<keyword evidence="7" id="KW-0482">Metalloprotease</keyword>
<reference evidence="12 13" key="1">
    <citation type="submission" date="2023-07" db="EMBL/GenBank/DDBJ databases">
        <title>Sequencing the genomes of 1000 actinobacteria strains.</title>
        <authorList>
            <person name="Klenk H.-P."/>
        </authorList>
    </citation>
    <scope>NUCLEOTIDE SEQUENCE [LARGE SCALE GENOMIC DNA]</scope>
    <source>
        <strain evidence="12 13">DSM 14555</strain>
    </source>
</reference>
<organism evidence="12 13">
    <name type="scientific">Arthrobacter russicus</name>
    <dbReference type="NCBI Taxonomy" id="172040"/>
    <lineage>
        <taxon>Bacteria</taxon>
        <taxon>Bacillati</taxon>
        <taxon>Actinomycetota</taxon>
        <taxon>Actinomycetes</taxon>
        <taxon>Micrococcales</taxon>
        <taxon>Micrococcaceae</taxon>
        <taxon>Arthrobacter</taxon>
    </lineage>
</organism>